<evidence type="ECO:0008006" key="3">
    <source>
        <dbReference type="Google" id="ProtNLM"/>
    </source>
</evidence>
<sequence>MRGQAPPSTWVFGYGSLLDPRSLQRTVPEVDPQHCIPAAAEGLVRCFDVAFPNDGSQSDKAYYAADGRRPPRILLGNLRPGAGRSANGVCIPVGPGELAALRDRERRYTTTDITHLVAPYSPHPAPAGRVLAFLGRTEFTDAADVARGVLSAEYWDTILAGAAYWDQRVPTFAADFHAGTCAPAPERVERLRRVDLRGS</sequence>
<evidence type="ECO:0000313" key="1">
    <source>
        <dbReference type="EMBL" id="HIZ37222.1"/>
    </source>
</evidence>
<dbReference type="Proteomes" id="UP000824037">
    <property type="component" value="Unassembled WGS sequence"/>
</dbReference>
<name>A0A9D2J5U3_9MICO</name>
<proteinExistence type="predicted"/>
<dbReference type="Gene3D" id="3.10.490.10">
    <property type="entry name" value="Gamma-glutamyl cyclotransferase-like"/>
    <property type="match status" value="1"/>
</dbReference>
<dbReference type="EMBL" id="DXBY01000272">
    <property type="protein sequence ID" value="HIZ37222.1"/>
    <property type="molecule type" value="Genomic_DNA"/>
</dbReference>
<protein>
    <recommendedName>
        <fullName evidence="3">Gamma-glutamylcyclotransferase</fullName>
    </recommendedName>
</protein>
<gene>
    <name evidence="1" type="ORF">H9815_15715</name>
</gene>
<organism evidence="1 2">
    <name type="scientific">Candidatus Ruania gallistercoris</name>
    <dbReference type="NCBI Taxonomy" id="2838746"/>
    <lineage>
        <taxon>Bacteria</taxon>
        <taxon>Bacillati</taxon>
        <taxon>Actinomycetota</taxon>
        <taxon>Actinomycetes</taxon>
        <taxon>Micrococcales</taxon>
        <taxon>Ruaniaceae</taxon>
        <taxon>Ruania</taxon>
    </lineage>
</organism>
<dbReference type="AlphaFoldDB" id="A0A9D2J5U3"/>
<reference evidence="1" key="2">
    <citation type="submission" date="2021-04" db="EMBL/GenBank/DDBJ databases">
        <authorList>
            <person name="Gilroy R."/>
        </authorList>
    </citation>
    <scope>NUCLEOTIDE SEQUENCE</scope>
    <source>
        <strain evidence="1">ChiGjej4B4-7305</strain>
    </source>
</reference>
<reference evidence="1" key="1">
    <citation type="journal article" date="2021" name="PeerJ">
        <title>Extensive microbial diversity within the chicken gut microbiome revealed by metagenomics and culture.</title>
        <authorList>
            <person name="Gilroy R."/>
            <person name="Ravi A."/>
            <person name="Getino M."/>
            <person name="Pursley I."/>
            <person name="Horton D.L."/>
            <person name="Alikhan N.F."/>
            <person name="Baker D."/>
            <person name="Gharbi K."/>
            <person name="Hall N."/>
            <person name="Watson M."/>
            <person name="Adriaenssens E.M."/>
            <person name="Foster-Nyarko E."/>
            <person name="Jarju S."/>
            <person name="Secka A."/>
            <person name="Antonio M."/>
            <person name="Oren A."/>
            <person name="Chaudhuri R.R."/>
            <person name="La Ragione R."/>
            <person name="Hildebrand F."/>
            <person name="Pallen M.J."/>
        </authorList>
    </citation>
    <scope>NUCLEOTIDE SEQUENCE</scope>
    <source>
        <strain evidence="1">ChiGjej4B4-7305</strain>
    </source>
</reference>
<evidence type="ECO:0000313" key="2">
    <source>
        <dbReference type="Proteomes" id="UP000824037"/>
    </source>
</evidence>
<comment type="caution">
    <text evidence="1">The sequence shown here is derived from an EMBL/GenBank/DDBJ whole genome shotgun (WGS) entry which is preliminary data.</text>
</comment>
<accession>A0A9D2J5U3</accession>